<reference evidence="1" key="1">
    <citation type="submission" date="2013-08" db="EMBL/GenBank/DDBJ databases">
        <authorList>
            <person name="Mendez C."/>
            <person name="Richter M."/>
            <person name="Ferrer M."/>
            <person name="Sanchez J."/>
        </authorList>
    </citation>
    <scope>NUCLEOTIDE SEQUENCE</scope>
</reference>
<sequence>MRVEFEYKRGGALQYLAAWDVHRAKVFGRCEPSTGIEPFSRLVDQVMTTEPYASARRVFWVVDNGSSHRGSAACERLSERWPNAQLVQLPVHA</sequence>
<organism evidence="1">
    <name type="scientific">mine drainage metagenome</name>
    <dbReference type="NCBI Taxonomy" id="410659"/>
    <lineage>
        <taxon>unclassified sequences</taxon>
        <taxon>metagenomes</taxon>
        <taxon>ecological metagenomes</taxon>
    </lineage>
</organism>
<comment type="caution">
    <text evidence="1">The sequence shown here is derived from an EMBL/GenBank/DDBJ whole genome shotgun (WGS) entry which is preliminary data.</text>
</comment>
<accession>T1BJV6</accession>
<protein>
    <submittedName>
        <fullName evidence="1">ISRSO5-transposase transposase</fullName>
    </submittedName>
</protein>
<dbReference type="AlphaFoldDB" id="T1BJV6"/>
<dbReference type="EMBL" id="AUZX01003684">
    <property type="protein sequence ID" value="EQD73241.1"/>
    <property type="molecule type" value="Genomic_DNA"/>
</dbReference>
<reference evidence="1" key="2">
    <citation type="journal article" date="2014" name="ISME J.">
        <title>Microbial stratification in low pH oxic and suboxic macroscopic growths along an acid mine drainage.</title>
        <authorList>
            <person name="Mendez-Garcia C."/>
            <person name="Mesa V."/>
            <person name="Sprenger R.R."/>
            <person name="Richter M."/>
            <person name="Diez M.S."/>
            <person name="Solano J."/>
            <person name="Bargiela R."/>
            <person name="Golyshina O.V."/>
            <person name="Manteca A."/>
            <person name="Ramos J.L."/>
            <person name="Gallego J.R."/>
            <person name="Llorente I."/>
            <person name="Martins Dos Santos V.A."/>
            <person name="Jensen O.N."/>
            <person name="Pelaez A.I."/>
            <person name="Sanchez J."/>
            <person name="Ferrer M."/>
        </authorList>
    </citation>
    <scope>NUCLEOTIDE SEQUENCE</scope>
</reference>
<gene>
    <name evidence="1" type="ORF">B1A_05047</name>
</gene>
<name>T1BJV6_9ZZZZ</name>
<evidence type="ECO:0000313" key="1">
    <source>
        <dbReference type="EMBL" id="EQD73241.1"/>
    </source>
</evidence>
<proteinExistence type="predicted"/>
<feature type="non-terminal residue" evidence="1">
    <location>
        <position position="93"/>
    </location>
</feature>